<gene>
    <name evidence="1" type="ORF">NYG90_06930</name>
</gene>
<protein>
    <submittedName>
        <fullName evidence="1">AsmA-like C-terminal domain-containing protein</fullName>
    </submittedName>
</protein>
<keyword evidence="2" id="KW-1185">Reference proteome</keyword>
<reference evidence="1 2" key="1">
    <citation type="journal article" date="2023" name="Microorganisms">
        <title>Isolation and Genomic Characteristics of Cat-Borne Campylobacter felis sp. nov. and Sheep-Borne Campylobacter ovis sp. nov.</title>
        <authorList>
            <person name="Wang H."/>
            <person name="Li Y."/>
            <person name="Gu Y."/>
            <person name="Zhou G."/>
            <person name="Chen X."/>
            <person name="Zhang X."/>
            <person name="Shao Z."/>
            <person name="Zhang J."/>
            <person name="Zhang M."/>
        </authorList>
    </citation>
    <scope>NUCLEOTIDE SEQUENCE [LARGE SCALE GENOMIC DNA]</scope>
    <source>
        <strain evidence="1 2">XJK30-2</strain>
    </source>
</reference>
<evidence type="ECO:0000313" key="1">
    <source>
        <dbReference type="EMBL" id="MDL0082401.1"/>
    </source>
</evidence>
<accession>A0ACC6FSZ7</accession>
<dbReference type="Proteomes" id="UP001173802">
    <property type="component" value="Unassembled WGS sequence"/>
</dbReference>
<sequence length="1277" mass="140394">MLSIFIILFVTIFTLVGGFKILSDGIAIDKLRFADIQIRGLYLKLNNKFSLEVQELDLAKVMSKKPEKNAKPSLQPTLKEISDYVKYALWGLAYFENLRIEKIVLSDEYVASVFYDGEHYALSFPKLQAVFNVQNQGNTIELNIRKLQVFEPDVEVAGRIIYSGASGQFSFGVSLAPLLIDSGNDDTHISASKSTSKLFLQGTSDFKRLVLKAKTSKINDLRSIRTIIAQSAKDLLPALDIWLFNALRFDTIELEQASFDVALHEKQFIKSLINNTKLTLYATKPTYALDPALAPFSANRAKIQVENGKAALEMIAPKLESIDLSGSKLELALMDSVPTLSIFATSKKLLYTQALRDLLAFYGVQLPIDRISADMQANLAIHIPFGDDAKVELGGKVSAQQVVLRSGGLDFVSKNASVVIDINPKSGSNAIDIWTQNISYENLFDIDVKAHIDLALKRLKTNLFVHSLRVSTNPEINQRLIDSQDSAHKSHKQVRLDSTLDPSSRELVRVGRAFSLDSSLESKNALNAPSVLNALNVQGGDVWQRDSIKPFTPKEMLAYMAHFASVANGDMKPSLESTQDSSQDSTKDSSQLDTHKTSQDPAPKESSAQSAQEIESKNADSSKGSLAIDPAPATDQAVESTADSATDQAAEVLEPSKPDVSLAPKEEIIDFSTPDHSIEEAQDQEANPRELESLESILQDSPSDSKGVNTSKQEQRAQGENHPESAQAESTSDVSAQEEIESSPEIESTSNTSSQALDPAQSPSANPQDQDPQDPDHAKPTNHARIHSRNGIELDFTKPMSEQEMREKIIALIKHQDEQKFTYDIFKATQQTLPQIDVEIDFSSDPVKVSVPALDVYVQLSSDGIRANVVDFGKFAPFSPLMQYLGLSSGSAVVDLKSAQDLSFQVRIADFPTFLLSKDKTPLHTFTFNGSYANNKLQVLSDDGLIGLDLYDNTIIANFKDIDVSIDGLLASKIPAIQEAFSTSSEKKAVFTKEEILLESEFLRAKRRYERQNGIKPRIIAIQAQNITGFFKDVVIPFDDFNAKIRDDRISADATYKNGIANIDIIHGNTIIKAGNFGAEFLNRVVGRHIVDGGLFELSGIYKNDIFNGDIYMQNTSFKGFAIVQNVIGLIDTIPSLVMFRSPGLSAKGYEVKQGNIKLALNTQYVGLESINLIGKSMDMQGGGFIELESQEVDMGLSISTLKNLSGILNKIPIVGYLLLGKDGKVTTQVSVRGTIQDPKTQISLAQDLLKTPLQVLKRAFTPVDMVIDEIIKSVDR</sequence>
<dbReference type="EMBL" id="JANURN010000006">
    <property type="protein sequence ID" value="MDL0082401.1"/>
    <property type="molecule type" value="Genomic_DNA"/>
</dbReference>
<evidence type="ECO:0000313" key="2">
    <source>
        <dbReference type="Proteomes" id="UP001173802"/>
    </source>
</evidence>
<name>A0ACC6FSZ7_9HELI</name>
<comment type="caution">
    <text evidence="1">The sequence shown here is derived from an EMBL/GenBank/DDBJ whole genome shotgun (WGS) entry which is preliminary data.</text>
</comment>
<organism evidence="1 2">
    <name type="scientific">Helicobacter zhangjianzhongii</name>
    <dbReference type="NCBI Taxonomy" id="2974574"/>
    <lineage>
        <taxon>Bacteria</taxon>
        <taxon>Pseudomonadati</taxon>
        <taxon>Campylobacterota</taxon>
        <taxon>Epsilonproteobacteria</taxon>
        <taxon>Campylobacterales</taxon>
        <taxon>Helicobacteraceae</taxon>
        <taxon>Helicobacter</taxon>
    </lineage>
</organism>
<proteinExistence type="predicted"/>